<accession>A0A643F9V3</accession>
<proteinExistence type="inferred from homology"/>
<evidence type="ECO:0000313" key="11">
    <source>
        <dbReference type="EMBL" id="KAB0580581.1"/>
    </source>
</evidence>
<evidence type="ECO:0000313" key="12">
    <source>
        <dbReference type="Proteomes" id="UP000430120"/>
    </source>
</evidence>
<evidence type="ECO:0000259" key="10">
    <source>
        <dbReference type="Pfam" id="PF02501"/>
    </source>
</evidence>
<dbReference type="RefSeq" id="WP_151124651.1">
    <property type="nucleotide sequence ID" value="NZ_CP088081.1"/>
</dbReference>
<reference evidence="11 12" key="1">
    <citation type="submission" date="2019-09" db="EMBL/GenBank/DDBJ databases">
        <title>Draft genome sequences of 48 bacterial type strains from the CCUG.</title>
        <authorList>
            <person name="Tunovic T."/>
            <person name="Pineiro-Iglesias B."/>
            <person name="Unosson C."/>
            <person name="Inganas E."/>
            <person name="Ohlen M."/>
            <person name="Cardew S."/>
            <person name="Jensie-Markopoulos S."/>
            <person name="Salva-Serra F."/>
            <person name="Jaen-Luchoro D."/>
            <person name="Karlsson R."/>
            <person name="Svensson-Stadler L."/>
            <person name="Chun J."/>
            <person name="Moore E."/>
        </authorList>
    </citation>
    <scope>NUCLEOTIDE SEQUENCE [LARGE SCALE GENOMIC DNA]</scope>
    <source>
        <strain evidence="11 12">CCUG 30977</strain>
    </source>
</reference>
<feature type="domain" description="Type II secretion system protein GspI C-terminal" evidence="10">
    <location>
        <begin position="47"/>
        <end position="123"/>
    </location>
</feature>
<name>A0A643F9V3_IDEDE</name>
<evidence type="ECO:0000256" key="8">
    <source>
        <dbReference type="ARBA" id="ARBA00023136"/>
    </source>
</evidence>
<keyword evidence="12" id="KW-1185">Reference proteome</keyword>
<comment type="PTM">
    <text evidence="9">Cleaved by prepilin peptidase.</text>
</comment>
<evidence type="ECO:0000256" key="2">
    <source>
        <dbReference type="ARBA" id="ARBA00008358"/>
    </source>
</evidence>
<protein>
    <recommendedName>
        <fullName evidence="9">Type II secretion system protein I</fullName>
        <shortName evidence="9">T2SS minor pseudopilin I</shortName>
    </recommendedName>
</protein>
<dbReference type="Pfam" id="PF07963">
    <property type="entry name" value="N_methyl"/>
    <property type="match status" value="1"/>
</dbReference>
<dbReference type="Proteomes" id="UP000430120">
    <property type="component" value="Unassembled WGS sequence"/>
</dbReference>
<dbReference type="InterPro" id="IPR045584">
    <property type="entry name" value="Pilin-like"/>
</dbReference>
<keyword evidence="5 9" id="KW-0997">Cell inner membrane</keyword>
<dbReference type="OrthoDB" id="5296572at2"/>
<comment type="subunit">
    <text evidence="9">Type II secretion is composed of four main components: the outer membrane complex, the inner membrane complex, the cytoplasmic secretion ATPase and the periplasm-spanning pseudopilus.</text>
</comment>
<evidence type="ECO:0000256" key="5">
    <source>
        <dbReference type="ARBA" id="ARBA00022519"/>
    </source>
</evidence>
<comment type="similarity">
    <text evidence="2 9">Belongs to the GSP I family.</text>
</comment>
<dbReference type="PANTHER" id="PTHR38779">
    <property type="entry name" value="TYPE II SECRETION SYSTEM PROTEIN I-RELATED"/>
    <property type="match status" value="1"/>
</dbReference>
<keyword evidence="7" id="KW-1133">Transmembrane helix</keyword>
<evidence type="ECO:0000256" key="6">
    <source>
        <dbReference type="ARBA" id="ARBA00022692"/>
    </source>
</evidence>
<evidence type="ECO:0000256" key="9">
    <source>
        <dbReference type="RuleBase" id="RU368030"/>
    </source>
</evidence>
<comment type="caution">
    <text evidence="11">The sequence shown here is derived from an EMBL/GenBank/DDBJ whole genome shotgun (WGS) entry which is preliminary data.</text>
</comment>
<dbReference type="InterPro" id="IPR010052">
    <property type="entry name" value="T2SS_protein-GspI"/>
</dbReference>
<dbReference type="InterPro" id="IPR003413">
    <property type="entry name" value="T2SS_GspI_C"/>
</dbReference>
<dbReference type="Gene3D" id="3.30.1300.30">
    <property type="entry name" value="GSPII I/J protein-like"/>
    <property type="match status" value="1"/>
</dbReference>
<dbReference type="GO" id="GO:0005886">
    <property type="term" value="C:plasma membrane"/>
    <property type="evidence" value="ECO:0007669"/>
    <property type="project" value="UniProtKB-SubCell"/>
</dbReference>
<dbReference type="NCBIfam" id="TIGR02532">
    <property type="entry name" value="IV_pilin_GFxxxE"/>
    <property type="match status" value="1"/>
</dbReference>
<keyword evidence="4 9" id="KW-0488">Methylation</keyword>
<gene>
    <name evidence="11" type="primary">gspI</name>
    <name evidence="11" type="ORF">F7Q92_13485</name>
</gene>
<organism evidence="11 12">
    <name type="scientific">Ideonella dechloratans</name>
    <dbReference type="NCBI Taxonomy" id="36863"/>
    <lineage>
        <taxon>Bacteria</taxon>
        <taxon>Pseudomonadati</taxon>
        <taxon>Pseudomonadota</taxon>
        <taxon>Betaproteobacteria</taxon>
        <taxon>Burkholderiales</taxon>
        <taxon>Sphaerotilaceae</taxon>
        <taxon>Ideonella</taxon>
    </lineage>
</organism>
<keyword evidence="3" id="KW-1003">Cell membrane</keyword>
<evidence type="ECO:0000256" key="4">
    <source>
        <dbReference type="ARBA" id="ARBA00022481"/>
    </source>
</evidence>
<keyword evidence="6" id="KW-0812">Transmembrane</keyword>
<keyword evidence="8" id="KW-0472">Membrane</keyword>
<dbReference type="GO" id="GO:0015627">
    <property type="term" value="C:type II protein secretion system complex"/>
    <property type="evidence" value="ECO:0007669"/>
    <property type="project" value="UniProtKB-UniRule"/>
</dbReference>
<comment type="function">
    <text evidence="9">Component of the type II secretion system required for the energy-dependent secretion of extracellular factors such as proteases and toxins from the periplasm.</text>
</comment>
<evidence type="ECO:0000256" key="3">
    <source>
        <dbReference type="ARBA" id="ARBA00022475"/>
    </source>
</evidence>
<evidence type="ECO:0000256" key="1">
    <source>
        <dbReference type="ARBA" id="ARBA00004377"/>
    </source>
</evidence>
<dbReference type="AlphaFoldDB" id="A0A643F9V3"/>
<dbReference type="Pfam" id="PF02501">
    <property type="entry name" value="T2SSI"/>
    <property type="match status" value="1"/>
</dbReference>
<dbReference type="PROSITE" id="PS00409">
    <property type="entry name" value="PROKAR_NTER_METHYL"/>
    <property type="match status" value="1"/>
</dbReference>
<dbReference type="InterPro" id="IPR012902">
    <property type="entry name" value="N_methyl_site"/>
</dbReference>
<dbReference type="PANTHER" id="PTHR38779:SF2">
    <property type="entry name" value="TYPE II SECRETION SYSTEM PROTEIN I-RELATED"/>
    <property type="match status" value="1"/>
</dbReference>
<evidence type="ECO:0000256" key="7">
    <source>
        <dbReference type="ARBA" id="ARBA00022989"/>
    </source>
</evidence>
<comment type="subcellular location">
    <subcellularLocation>
        <location evidence="1 9">Cell inner membrane</location>
        <topology evidence="1 9">Single-pass membrane protein</topology>
    </subcellularLocation>
</comment>
<dbReference type="EMBL" id="VZPB01000032">
    <property type="protein sequence ID" value="KAB0580581.1"/>
    <property type="molecule type" value="Genomic_DNA"/>
</dbReference>
<dbReference type="NCBIfam" id="TIGR01707">
    <property type="entry name" value="gspI"/>
    <property type="match status" value="1"/>
</dbReference>
<dbReference type="GO" id="GO:0015628">
    <property type="term" value="P:protein secretion by the type II secretion system"/>
    <property type="evidence" value="ECO:0007669"/>
    <property type="project" value="UniProtKB-UniRule"/>
</dbReference>
<dbReference type="SUPFAM" id="SSF54523">
    <property type="entry name" value="Pili subunits"/>
    <property type="match status" value="2"/>
</dbReference>
<sequence>MNPRAPHRRPRRGFTLVEVLVAVAIVAIALAAGSRAAGSLLGNAQRLSDVTLGQWCATNVLTGIKLAKQYPDIGTSSGECEELGRTFTNTLKVQATLNPNFRRADVVITDEAGVNLVTLSTVLSRY</sequence>